<reference evidence="2 3" key="1">
    <citation type="submission" date="2016-02" db="EMBL/GenBank/DDBJ databases">
        <title>Genome analysis of coral dinoflagellate symbionts highlights evolutionary adaptations to a symbiotic lifestyle.</title>
        <authorList>
            <person name="Aranda M."/>
            <person name="Li Y."/>
            <person name="Liew Y.J."/>
            <person name="Baumgarten S."/>
            <person name="Simakov O."/>
            <person name="Wilson M."/>
            <person name="Piel J."/>
            <person name="Ashoor H."/>
            <person name="Bougouffa S."/>
            <person name="Bajic V.B."/>
            <person name="Ryu T."/>
            <person name="Ravasi T."/>
            <person name="Bayer T."/>
            <person name="Micklem G."/>
            <person name="Kim H."/>
            <person name="Bhak J."/>
            <person name="Lajeunesse T.C."/>
            <person name="Voolstra C.R."/>
        </authorList>
    </citation>
    <scope>NUCLEOTIDE SEQUENCE [LARGE SCALE GENOMIC DNA]</scope>
    <source>
        <strain evidence="2 3">CCMP2467</strain>
    </source>
</reference>
<sequence length="363" mass="40676">MAWNKRVLLFASVALLARLLEVSFVSTLGRRSRASTIARQAVNSPASDDRTLSQRGRSNIPLNAVALHADSTFKLDVSRFTSEEAKERHVGDCGDPPEVEILSSGEENGVLAARGTIRVRYSAKRIFESLCDPEENKRIFDNCASVNLRRLVQEDEESKTRTFEVSKTGRWTLLGIPINFESTVLAKEDWKKYEISFKLKKQGAMKHMSGFWRVVPVSQDEAIVLFYNEAIPFIRIPSIFRAFAGRLIREMAASLLEDLRTAIVRWQAEEAAGVVRNLNSWEPGDIEAHRQSMEKAAQLTEGCSRMAGPSTRGTIQISSLTHGPVYSGSMRALGRHCCGFPNRRKFLILQPGEFSTAEPEKEE</sequence>
<accession>A0A1Q9EQ50</accession>
<dbReference type="PANTHER" id="PTHR31385">
    <property type="entry name" value="PUTATIVE (DUF220)-RELATED"/>
    <property type="match status" value="1"/>
</dbReference>
<keyword evidence="3" id="KW-1185">Reference proteome</keyword>
<feature type="chain" id="PRO_5012028301" description="Coenzyme Q-binding protein COQ10 START domain-containing protein" evidence="1">
    <location>
        <begin position="20"/>
        <end position="363"/>
    </location>
</feature>
<dbReference type="InterPro" id="IPR023393">
    <property type="entry name" value="START-like_dom_sf"/>
</dbReference>
<evidence type="ECO:0008006" key="4">
    <source>
        <dbReference type="Google" id="ProtNLM"/>
    </source>
</evidence>
<comment type="caution">
    <text evidence="2">The sequence shown here is derived from an EMBL/GenBank/DDBJ whole genome shotgun (WGS) entry which is preliminary data.</text>
</comment>
<organism evidence="2 3">
    <name type="scientific">Symbiodinium microadriaticum</name>
    <name type="common">Dinoflagellate</name>
    <name type="synonym">Zooxanthella microadriatica</name>
    <dbReference type="NCBI Taxonomy" id="2951"/>
    <lineage>
        <taxon>Eukaryota</taxon>
        <taxon>Sar</taxon>
        <taxon>Alveolata</taxon>
        <taxon>Dinophyceae</taxon>
        <taxon>Suessiales</taxon>
        <taxon>Symbiodiniaceae</taxon>
        <taxon>Symbiodinium</taxon>
    </lineage>
</organism>
<dbReference type="SUPFAM" id="SSF55961">
    <property type="entry name" value="Bet v1-like"/>
    <property type="match status" value="1"/>
</dbReference>
<gene>
    <name evidence="2" type="ORF">AK812_SmicGene6822</name>
</gene>
<dbReference type="PANTHER" id="PTHR31385:SF1">
    <property type="entry name" value="PUTATIVE (DUF220)-RELATED"/>
    <property type="match status" value="1"/>
</dbReference>
<dbReference type="OrthoDB" id="413129at2759"/>
<protein>
    <recommendedName>
        <fullName evidence="4">Coenzyme Q-binding protein COQ10 START domain-containing protein</fullName>
    </recommendedName>
</protein>
<evidence type="ECO:0000256" key="1">
    <source>
        <dbReference type="SAM" id="SignalP"/>
    </source>
</evidence>
<name>A0A1Q9EQ50_SYMMI</name>
<evidence type="ECO:0000313" key="2">
    <source>
        <dbReference type="EMBL" id="OLQ09563.1"/>
    </source>
</evidence>
<dbReference type="Gene3D" id="3.30.530.20">
    <property type="match status" value="1"/>
</dbReference>
<feature type="signal peptide" evidence="1">
    <location>
        <begin position="1"/>
        <end position="19"/>
    </location>
</feature>
<dbReference type="EMBL" id="LSRX01000094">
    <property type="protein sequence ID" value="OLQ09563.1"/>
    <property type="molecule type" value="Genomic_DNA"/>
</dbReference>
<keyword evidence="1" id="KW-0732">Signal</keyword>
<evidence type="ECO:0000313" key="3">
    <source>
        <dbReference type="Proteomes" id="UP000186817"/>
    </source>
</evidence>
<dbReference type="AlphaFoldDB" id="A0A1Q9EQ50"/>
<proteinExistence type="predicted"/>
<dbReference type="Proteomes" id="UP000186817">
    <property type="component" value="Unassembled WGS sequence"/>
</dbReference>